<dbReference type="Proteomes" id="UP001208935">
    <property type="component" value="Unassembled WGS sequence"/>
</dbReference>
<dbReference type="InterPro" id="IPR003673">
    <property type="entry name" value="CoA-Trfase_fam_III"/>
</dbReference>
<keyword evidence="3" id="KW-1185">Reference proteome</keyword>
<evidence type="ECO:0000256" key="1">
    <source>
        <dbReference type="ARBA" id="ARBA00022679"/>
    </source>
</evidence>
<dbReference type="PANTHER" id="PTHR48207:SF4">
    <property type="entry name" value="BLL6097 PROTEIN"/>
    <property type="match status" value="1"/>
</dbReference>
<dbReference type="InterPro" id="IPR044855">
    <property type="entry name" value="CoA-Trfase_III_dom3_sf"/>
</dbReference>
<organism evidence="2 3">
    <name type="scientific">Verminephrobacter aporrectodeae subsp. tuberculatae</name>
    <dbReference type="NCBI Taxonomy" id="1110392"/>
    <lineage>
        <taxon>Bacteria</taxon>
        <taxon>Pseudomonadati</taxon>
        <taxon>Pseudomonadota</taxon>
        <taxon>Betaproteobacteria</taxon>
        <taxon>Burkholderiales</taxon>
        <taxon>Comamonadaceae</taxon>
        <taxon>Verminephrobacter</taxon>
    </lineage>
</organism>
<sequence>MNQQALDDITILDFSHLLQGPFATMLLADMGAHVIKLERPKTGEMFRQMTFNNRWLGGTESPNFIAWNRNKQSVALDLKAREARELVYEIIPKIDVVVQNFRPGVLERLGYGYAALSALNPRLIYCSGSGYGESGPYVDRPGQDLLIQGLTGLAAATGHGDGPPVPTGAGFADQVGAMNMVYGILTALHWRARSGQGQEVRVNLMAGLLAHQAQELMSVLNLGQDFERPRSGIAHPGMDAPFGVYETRDGYVTVAMSPFATLIRILGAPELARFDDAQTLFAQRDEIHGLLSQYTRQWLRAELLEALLAAGIWCGEIKTHLEVERDPQVQHMQMITSYAHPAIGRVKAVAPAVHLSKTPARIRTPAPGVGQHSAQALADLGVARDTIAALIAKGVLEQAA</sequence>
<dbReference type="GO" id="GO:0016740">
    <property type="term" value="F:transferase activity"/>
    <property type="evidence" value="ECO:0007669"/>
    <property type="project" value="UniProtKB-KW"/>
</dbReference>
<evidence type="ECO:0000313" key="3">
    <source>
        <dbReference type="Proteomes" id="UP001208935"/>
    </source>
</evidence>
<dbReference type="InterPro" id="IPR050483">
    <property type="entry name" value="CoA-transferase_III_domain"/>
</dbReference>
<dbReference type="EMBL" id="QZCW01000003">
    <property type="protein sequence ID" value="MCW5322380.1"/>
    <property type="molecule type" value="Genomic_DNA"/>
</dbReference>
<reference evidence="3" key="1">
    <citation type="submission" date="2023-07" db="EMBL/GenBank/DDBJ databases">
        <title>Verminephrobacter genomes.</title>
        <authorList>
            <person name="Lund M.B."/>
        </authorList>
    </citation>
    <scope>NUCLEOTIDE SEQUENCE [LARGE SCALE GENOMIC DNA]</scope>
    <source>
        <strain evidence="3">AtM5-05</strain>
    </source>
</reference>
<accession>A0ABT3KVM1</accession>
<dbReference type="PANTHER" id="PTHR48207">
    <property type="entry name" value="SUCCINATE--HYDROXYMETHYLGLUTARATE COA-TRANSFERASE"/>
    <property type="match status" value="1"/>
</dbReference>
<proteinExistence type="predicted"/>
<gene>
    <name evidence="2" type="ORF">D5039_14825</name>
</gene>
<dbReference type="Gene3D" id="3.30.1540.10">
    <property type="entry name" value="formyl-coa transferase, domain 3"/>
    <property type="match status" value="1"/>
</dbReference>
<keyword evidence="1 2" id="KW-0808">Transferase</keyword>
<protein>
    <submittedName>
        <fullName evidence="2">CoA transferase</fullName>
    </submittedName>
</protein>
<dbReference type="Gene3D" id="3.40.50.10540">
    <property type="entry name" value="Crotonobetainyl-coa:carnitine coa-transferase, domain 1"/>
    <property type="match status" value="1"/>
</dbReference>
<dbReference type="SUPFAM" id="SSF89796">
    <property type="entry name" value="CoA-transferase family III (CaiB/BaiF)"/>
    <property type="match status" value="1"/>
</dbReference>
<comment type="caution">
    <text evidence="2">The sequence shown here is derived from an EMBL/GenBank/DDBJ whole genome shotgun (WGS) entry which is preliminary data.</text>
</comment>
<dbReference type="InterPro" id="IPR023606">
    <property type="entry name" value="CoA-Trfase_III_dom_1_sf"/>
</dbReference>
<name>A0ABT3KVM1_9BURK</name>
<dbReference type="RefSeq" id="WP_265652910.1">
    <property type="nucleotide sequence ID" value="NZ_RCAP01000152.1"/>
</dbReference>
<dbReference type="Pfam" id="PF02515">
    <property type="entry name" value="CoA_transf_3"/>
    <property type="match status" value="1"/>
</dbReference>
<evidence type="ECO:0000313" key="2">
    <source>
        <dbReference type="EMBL" id="MCW5322380.1"/>
    </source>
</evidence>